<gene>
    <name evidence="2" type="ORF">B1B_01083</name>
</gene>
<dbReference type="AlphaFoldDB" id="T1C8Q2"/>
<dbReference type="Pfam" id="PF01609">
    <property type="entry name" value="DDE_Tnp_1"/>
    <property type="match status" value="1"/>
</dbReference>
<dbReference type="PANTHER" id="PTHR34614">
    <property type="match status" value="1"/>
</dbReference>
<comment type="caution">
    <text evidence="2">The sequence shown here is derived from an EMBL/GenBank/DDBJ whole genome shotgun (WGS) entry which is preliminary data.</text>
</comment>
<dbReference type="PANTHER" id="PTHR34614:SF2">
    <property type="entry name" value="TRANSPOSASE IS4-LIKE DOMAIN-CONTAINING PROTEIN"/>
    <property type="match status" value="1"/>
</dbReference>
<evidence type="ECO:0000259" key="1">
    <source>
        <dbReference type="Pfam" id="PF01609"/>
    </source>
</evidence>
<protein>
    <submittedName>
        <fullName evidence="2">Transposase (IS4)</fullName>
    </submittedName>
</protein>
<dbReference type="InterPro" id="IPR012337">
    <property type="entry name" value="RNaseH-like_sf"/>
</dbReference>
<sequence length="542" mass="61842">MTYTSIAPIGGRYYLYERDSYWDPKLKKVRQRTVRYLGPCDKKGNLLRAVKPRVESVHSSFPVGPLAIFYAGARELSVVERTSRILGVPLPTAQAALALGLNQVVHRLAVQRVPQWIREGPIPQWEKWDVSRLRKADLEVSLDALCHITPTGTKMERGMALQDELTRAWRAETREPAGYYYDFDITKVRYYGTTLPYAEMGHASDRSLRRVVGFGLVTSRVHHHPVQLHPIAGSRSDMLSVEETVSRLEGAGVKGVTLVMDRGMVSPENIARIRKAKYHQIGMVRNGGEAWWEALGKWDEKELERPEHLVVRPSGERLFARAWTGSMLGQSPLRLALVVDPEQKDAERLGRLERLRELQGNPGKDRLRELRQELGVQDPRRRKGYIPGLLATSRGRRGFRVVSEKVEEEELRDGRHLLFSTDTEMEAEEMCRAYFERDAIEKAFRTAKGPLSLAPIRYRSEARLEAYATVLYLGLLLWSWEERKLREKYPRRTLEDALWSLGSVSLVKIGSGKTVREFTTRLNTEQKELLGLLGGDKVLPVP</sequence>
<dbReference type="InterPro" id="IPR002559">
    <property type="entry name" value="Transposase_11"/>
</dbReference>
<feature type="domain" description="Transposase IS4-like" evidence="1">
    <location>
        <begin position="216"/>
        <end position="473"/>
    </location>
</feature>
<reference evidence="2" key="1">
    <citation type="submission" date="2013-08" db="EMBL/GenBank/DDBJ databases">
        <authorList>
            <person name="Mendez C."/>
            <person name="Richter M."/>
            <person name="Ferrer M."/>
            <person name="Sanchez J."/>
        </authorList>
    </citation>
    <scope>NUCLEOTIDE SEQUENCE</scope>
</reference>
<dbReference type="SUPFAM" id="SSF53098">
    <property type="entry name" value="Ribonuclease H-like"/>
    <property type="match status" value="1"/>
</dbReference>
<organism evidence="2">
    <name type="scientific">mine drainage metagenome</name>
    <dbReference type="NCBI Taxonomy" id="410659"/>
    <lineage>
        <taxon>unclassified sequences</taxon>
        <taxon>metagenomes</taxon>
        <taxon>ecological metagenomes</taxon>
    </lineage>
</organism>
<dbReference type="EMBL" id="AUZY01000790">
    <property type="protein sequence ID" value="EQD77403.1"/>
    <property type="molecule type" value="Genomic_DNA"/>
</dbReference>
<reference evidence="2" key="2">
    <citation type="journal article" date="2014" name="ISME J.">
        <title>Microbial stratification in low pH oxic and suboxic macroscopic growths along an acid mine drainage.</title>
        <authorList>
            <person name="Mendez-Garcia C."/>
            <person name="Mesa V."/>
            <person name="Sprenger R.R."/>
            <person name="Richter M."/>
            <person name="Diez M.S."/>
            <person name="Solano J."/>
            <person name="Bargiela R."/>
            <person name="Golyshina O.V."/>
            <person name="Manteca A."/>
            <person name="Ramos J.L."/>
            <person name="Gallego J.R."/>
            <person name="Llorente I."/>
            <person name="Martins Dos Santos V.A."/>
            <person name="Jensen O.N."/>
            <person name="Pelaez A.I."/>
            <person name="Sanchez J."/>
            <person name="Ferrer M."/>
        </authorList>
    </citation>
    <scope>NUCLEOTIDE SEQUENCE</scope>
</reference>
<proteinExistence type="predicted"/>
<dbReference type="GO" id="GO:0006313">
    <property type="term" value="P:DNA transposition"/>
    <property type="evidence" value="ECO:0007669"/>
    <property type="project" value="InterPro"/>
</dbReference>
<dbReference type="GO" id="GO:0003677">
    <property type="term" value="F:DNA binding"/>
    <property type="evidence" value="ECO:0007669"/>
    <property type="project" value="InterPro"/>
</dbReference>
<accession>T1C8Q2</accession>
<dbReference type="GO" id="GO:0004803">
    <property type="term" value="F:transposase activity"/>
    <property type="evidence" value="ECO:0007669"/>
    <property type="project" value="InterPro"/>
</dbReference>
<evidence type="ECO:0000313" key="2">
    <source>
        <dbReference type="EMBL" id="EQD77403.1"/>
    </source>
</evidence>
<name>T1C8Q2_9ZZZZ</name>